<evidence type="ECO:0000313" key="3">
    <source>
        <dbReference type="Proteomes" id="UP000030746"/>
    </source>
</evidence>
<dbReference type="GeneID" id="20247636"/>
<dbReference type="CTD" id="20247636"/>
<reference evidence="2 3" key="1">
    <citation type="journal article" date="2013" name="Nature">
        <title>Insights into bilaterian evolution from three spiralian genomes.</title>
        <authorList>
            <person name="Simakov O."/>
            <person name="Marletaz F."/>
            <person name="Cho S.J."/>
            <person name="Edsinger-Gonzales E."/>
            <person name="Havlak P."/>
            <person name="Hellsten U."/>
            <person name="Kuo D.H."/>
            <person name="Larsson T."/>
            <person name="Lv J."/>
            <person name="Arendt D."/>
            <person name="Savage R."/>
            <person name="Osoegawa K."/>
            <person name="de Jong P."/>
            <person name="Grimwood J."/>
            <person name="Chapman J.A."/>
            <person name="Shapiro H."/>
            <person name="Aerts A."/>
            <person name="Otillar R.P."/>
            <person name="Terry A.Y."/>
            <person name="Boore J.L."/>
            <person name="Grigoriev I.V."/>
            <person name="Lindberg D.R."/>
            <person name="Seaver E.C."/>
            <person name="Weisblat D.A."/>
            <person name="Putnam N.H."/>
            <person name="Rokhsar D.S."/>
        </authorList>
    </citation>
    <scope>NUCLEOTIDE SEQUENCE [LARGE SCALE GENOMIC DNA]</scope>
</reference>
<dbReference type="HOGENOM" id="CLU_792955_0_0_1"/>
<dbReference type="AlphaFoldDB" id="V4AKZ3"/>
<feature type="region of interest" description="Disordered" evidence="1">
    <location>
        <begin position="166"/>
        <end position="223"/>
    </location>
</feature>
<feature type="compositionally biased region" description="Basic and acidic residues" evidence="1">
    <location>
        <begin position="202"/>
        <end position="218"/>
    </location>
</feature>
<dbReference type="KEGG" id="lgi:LOTGIDRAFT_228372"/>
<sequence>MSKAKCSNSNLNNKNNLASVFLKQRLAQFDREQKYSIYHIERSKVSTNHFLTQIKQCDNFLTTGSLELLGRTKVKKQDEVDSDACAQKPPSGHSKKSKSPVKRGTPSSPMLMGTYITPKLKEKLQTLSAVRDEWYQEGLKKRETSFQRGEKFLEKLREKERYFEELRNSSDDEDDYNPLLRNAKSSITRLPSFRKPSTRPYSSDDRTSRSRKSTDRGTIKRHGSIIKRLDSTFENLSIDEEPTSKSEVNVKFPRVTECRPSVAWQGNEIEEADDEDEEDDPPEDMMREFLNLKMKVKPKPLHSRIDEFYCKLDDMKKRKEERERSLPYYEKRRKWLMLTRGKVDDFDEDY</sequence>
<evidence type="ECO:0000313" key="2">
    <source>
        <dbReference type="EMBL" id="ESO97817.1"/>
    </source>
</evidence>
<feature type="compositionally biased region" description="Acidic residues" evidence="1">
    <location>
        <begin position="268"/>
        <end position="283"/>
    </location>
</feature>
<dbReference type="OrthoDB" id="10604257at2759"/>
<keyword evidence="3" id="KW-1185">Reference proteome</keyword>
<proteinExistence type="predicted"/>
<feature type="region of interest" description="Disordered" evidence="1">
    <location>
        <begin position="263"/>
        <end position="283"/>
    </location>
</feature>
<evidence type="ECO:0000256" key="1">
    <source>
        <dbReference type="SAM" id="MobiDB-lite"/>
    </source>
</evidence>
<organism evidence="2 3">
    <name type="scientific">Lottia gigantea</name>
    <name type="common">Giant owl limpet</name>
    <dbReference type="NCBI Taxonomy" id="225164"/>
    <lineage>
        <taxon>Eukaryota</taxon>
        <taxon>Metazoa</taxon>
        <taxon>Spiralia</taxon>
        <taxon>Lophotrochozoa</taxon>
        <taxon>Mollusca</taxon>
        <taxon>Gastropoda</taxon>
        <taxon>Patellogastropoda</taxon>
        <taxon>Lottioidea</taxon>
        <taxon>Lottiidae</taxon>
        <taxon>Lottia</taxon>
    </lineage>
</organism>
<feature type="region of interest" description="Disordered" evidence="1">
    <location>
        <begin position="78"/>
        <end position="112"/>
    </location>
</feature>
<accession>V4AKZ3</accession>
<dbReference type="EMBL" id="KB201304">
    <property type="protein sequence ID" value="ESO97817.1"/>
    <property type="molecule type" value="Genomic_DNA"/>
</dbReference>
<dbReference type="RefSeq" id="XP_009051662.1">
    <property type="nucleotide sequence ID" value="XM_009053414.1"/>
</dbReference>
<dbReference type="OMA" id="GFHTIER"/>
<protein>
    <submittedName>
        <fullName evidence="2">Uncharacterized protein</fullName>
    </submittedName>
</protein>
<gene>
    <name evidence="2" type="ORF">LOTGIDRAFT_228372</name>
</gene>
<name>V4AKZ3_LOTGI</name>
<dbReference type="Proteomes" id="UP000030746">
    <property type="component" value="Unassembled WGS sequence"/>
</dbReference>